<dbReference type="EMBL" id="JBFMKM010000016">
    <property type="protein sequence ID" value="KAL1297006.1"/>
    <property type="molecule type" value="Genomic_DNA"/>
</dbReference>
<keyword evidence="4 11" id="KW-0812">Transmembrane</keyword>
<proteinExistence type="inferred from homology"/>
<evidence type="ECO:0000256" key="6">
    <source>
        <dbReference type="ARBA" id="ARBA00022824"/>
    </source>
</evidence>
<name>A0ABR3P2U7_9PEZI</name>
<keyword evidence="8" id="KW-0342">GTP-binding</keyword>
<gene>
    <name evidence="12" type="ORF">AAFC00_004601</name>
</gene>
<evidence type="ECO:0000256" key="7">
    <source>
        <dbReference type="ARBA" id="ARBA00022989"/>
    </source>
</evidence>
<evidence type="ECO:0000256" key="10">
    <source>
        <dbReference type="ARBA" id="ARBA00023170"/>
    </source>
</evidence>
<evidence type="ECO:0000256" key="4">
    <source>
        <dbReference type="ARBA" id="ARBA00022692"/>
    </source>
</evidence>
<evidence type="ECO:0000256" key="3">
    <source>
        <dbReference type="ARBA" id="ARBA00020256"/>
    </source>
</evidence>
<evidence type="ECO:0000256" key="9">
    <source>
        <dbReference type="ARBA" id="ARBA00023136"/>
    </source>
</evidence>
<evidence type="ECO:0000256" key="5">
    <source>
        <dbReference type="ARBA" id="ARBA00022741"/>
    </source>
</evidence>
<evidence type="ECO:0000256" key="8">
    <source>
        <dbReference type="ARBA" id="ARBA00023134"/>
    </source>
</evidence>
<evidence type="ECO:0000256" key="11">
    <source>
        <dbReference type="SAM" id="Phobius"/>
    </source>
</evidence>
<comment type="similarity">
    <text evidence="2">Belongs to the SRP receptor beta subunit family.</text>
</comment>
<dbReference type="Gene3D" id="3.40.50.300">
    <property type="entry name" value="P-loop containing nucleotide triphosphate hydrolases"/>
    <property type="match status" value="1"/>
</dbReference>
<accession>A0ABR3P2U7</accession>
<sequence length="293" mass="31902">MDRLPIDKDTIRDWLTWSFSPSISAIVITFLISILLPISIHLFMYRAKAVTVVPSFLLVGPSGAGKTTLLTRSEHGTAASTHTSQSPQAVTCRLPSSVTARSSQYRAADDPSKEKGRQFELIDTPGHGKLRHHAFTALESEKRLRGLIFVLDSAAVASPAGLTEAAMYLHDVLLALQKRHTASKTSKGPASIPVLIAANKLDIFTGLPAQVIKKKLQQEITNIRTTRAKGLLDSATGSEGEDEEREWLGEGGEGVFKFKQLEESEIEVTVLGSIAIGDQAQTDEMLQWVAQQM</sequence>
<dbReference type="SUPFAM" id="SSF52540">
    <property type="entry name" value="P-loop containing nucleoside triphosphate hydrolases"/>
    <property type="match status" value="1"/>
</dbReference>
<keyword evidence="6" id="KW-0256">Endoplasmic reticulum</keyword>
<dbReference type="CDD" id="cd04105">
    <property type="entry name" value="SR_beta"/>
    <property type="match status" value="1"/>
</dbReference>
<keyword evidence="7 11" id="KW-1133">Transmembrane helix</keyword>
<comment type="subcellular location">
    <subcellularLocation>
        <location evidence="1">Endoplasmic reticulum membrane</location>
        <topology evidence="1">Single-pass membrane protein</topology>
    </subcellularLocation>
</comment>
<organism evidence="12 13">
    <name type="scientific">Neodothiora populina</name>
    <dbReference type="NCBI Taxonomy" id="2781224"/>
    <lineage>
        <taxon>Eukaryota</taxon>
        <taxon>Fungi</taxon>
        <taxon>Dikarya</taxon>
        <taxon>Ascomycota</taxon>
        <taxon>Pezizomycotina</taxon>
        <taxon>Dothideomycetes</taxon>
        <taxon>Dothideomycetidae</taxon>
        <taxon>Dothideales</taxon>
        <taxon>Dothioraceae</taxon>
        <taxon>Neodothiora</taxon>
    </lineage>
</organism>
<keyword evidence="13" id="KW-1185">Reference proteome</keyword>
<protein>
    <recommendedName>
        <fullName evidence="3">Signal recognition particle receptor subunit beta</fullName>
    </recommendedName>
</protein>
<keyword evidence="5" id="KW-0547">Nucleotide-binding</keyword>
<reference evidence="12 13" key="1">
    <citation type="submission" date="2024-07" db="EMBL/GenBank/DDBJ databases">
        <title>Draft sequence of the Neodothiora populina.</title>
        <authorList>
            <person name="Drown D.D."/>
            <person name="Schuette U.S."/>
            <person name="Buechlein A.B."/>
            <person name="Rusch D.R."/>
            <person name="Winton L.W."/>
            <person name="Adams G.A."/>
        </authorList>
    </citation>
    <scope>NUCLEOTIDE SEQUENCE [LARGE SCALE GENOMIC DNA]</scope>
    <source>
        <strain evidence="12 13">CPC 39397</strain>
    </source>
</reference>
<keyword evidence="10" id="KW-0675">Receptor</keyword>
<dbReference type="Proteomes" id="UP001562354">
    <property type="component" value="Unassembled WGS sequence"/>
</dbReference>
<dbReference type="InterPro" id="IPR027417">
    <property type="entry name" value="P-loop_NTPase"/>
</dbReference>
<dbReference type="Pfam" id="PF09439">
    <property type="entry name" value="SRPRB"/>
    <property type="match status" value="1"/>
</dbReference>
<feature type="transmembrane region" description="Helical" evidence="11">
    <location>
        <begin position="23"/>
        <end position="45"/>
    </location>
</feature>
<evidence type="ECO:0000313" key="13">
    <source>
        <dbReference type="Proteomes" id="UP001562354"/>
    </source>
</evidence>
<comment type="caution">
    <text evidence="12">The sequence shown here is derived from an EMBL/GenBank/DDBJ whole genome shotgun (WGS) entry which is preliminary data.</text>
</comment>
<keyword evidence="9 11" id="KW-0472">Membrane</keyword>
<evidence type="ECO:0000313" key="12">
    <source>
        <dbReference type="EMBL" id="KAL1297006.1"/>
    </source>
</evidence>
<evidence type="ECO:0000256" key="2">
    <source>
        <dbReference type="ARBA" id="ARBA00005619"/>
    </source>
</evidence>
<dbReference type="GeneID" id="95978301"/>
<evidence type="ECO:0000256" key="1">
    <source>
        <dbReference type="ARBA" id="ARBA00004389"/>
    </source>
</evidence>
<dbReference type="RefSeq" id="XP_069196688.1">
    <property type="nucleotide sequence ID" value="XM_069344269.1"/>
</dbReference>
<dbReference type="InterPro" id="IPR019009">
    <property type="entry name" value="SRP_receptor_beta_su"/>
</dbReference>